<proteinExistence type="predicted"/>
<dbReference type="AlphaFoldDB" id="A0A8X6Q1F4"/>
<protein>
    <submittedName>
        <fullName evidence="1">Uncharacterized protein</fullName>
    </submittedName>
</protein>
<name>A0A8X6Q1F4_NEPPI</name>
<evidence type="ECO:0000313" key="2">
    <source>
        <dbReference type="Proteomes" id="UP000887013"/>
    </source>
</evidence>
<comment type="caution">
    <text evidence="1">The sequence shown here is derived from an EMBL/GenBank/DDBJ whole genome shotgun (WGS) entry which is preliminary data.</text>
</comment>
<evidence type="ECO:0000313" key="1">
    <source>
        <dbReference type="EMBL" id="GFU01189.1"/>
    </source>
</evidence>
<gene>
    <name evidence="1" type="ORF">NPIL_552561</name>
</gene>
<reference evidence="1" key="1">
    <citation type="submission" date="2020-08" db="EMBL/GenBank/DDBJ databases">
        <title>Multicomponent nature underlies the extraordinary mechanical properties of spider dragline silk.</title>
        <authorList>
            <person name="Kono N."/>
            <person name="Nakamura H."/>
            <person name="Mori M."/>
            <person name="Yoshida Y."/>
            <person name="Ohtoshi R."/>
            <person name="Malay A.D."/>
            <person name="Moran D.A.P."/>
            <person name="Tomita M."/>
            <person name="Numata K."/>
            <person name="Arakawa K."/>
        </authorList>
    </citation>
    <scope>NUCLEOTIDE SEQUENCE</scope>
</reference>
<organism evidence="1 2">
    <name type="scientific">Nephila pilipes</name>
    <name type="common">Giant wood spider</name>
    <name type="synonym">Nephila maculata</name>
    <dbReference type="NCBI Taxonomy" id="299642"/>
    <lineage>
        <taxon>Eukaryota</taxon>
        <taxon>Metazoa</taxon>
        <taxon>Ecdysozoa</taxon>
        <taxon>Arthropoda</taxon>
        <taxon>Chelicerata</taxon>
        <taxon>Arachnida</taxon>
        <taxon>Araneae</taxon>
        <taxon>Araneomorphae</taxon>
        <taxon>Entelegynae</taxon>
        <taxon>Araneoidea</taxon>
        <taxon>Nephilidae</taxon>
        <taxon>Nephila</taxon>
    </lineage>
</organism>
<dbReference type="EMBL" id="BMAW01122952">
    <property type="protein sequence ID" value="GFU01189.1"/>
    <property type="molecule type" value="Genomic_DNA"/>
</dbReference>
<sequence length="101" mass="11314">MVKGASIVLFGSIQIGRAEKFSVDNSRIESYRKVSARCLHLYTGNLDLVHCASWTLQNARCSSTYRQHFGGASKLLVHSLDRWCSAYLTHLGKSWAIIRGI</sequence>
<keyword evidence="2" id="KW-1185">Reference proteome</keyword>
<dbReference type="Proteomes" id="UP000887013">
    <property type="component" value="Unassembled WGS sequence"/>
</dbReference>
<accession>A0A8X6Q1F4</accession>